<name>A0ABQ2IDZ6_9BACT</name>
<organism evidence="1 2">
    <name type="scientific">Dyadobacter beijingensis</name>
    <dbReference type="NCBI Taxonomy" id="365489"/>
    <lineage>
        <taxon>Bacteria</taxon>
        <taxon>Pseudomonadati</taxon>
        <taxon>Bacteroidota</taxon>
        <taxon>Cytophagia</taxon>
        <taxon>Cytophagales</taxon>
        <taxon>Spirosomataceae</taxon>
        <taxon>Dyadobacter</taxon>
    </lineage>
</organism>
<dbReference type="EMBL" id="BMLI01000002">
    <property type="protein sequence ID" value="GGN05772.1"/>
    <property type="molecule type" value="Genomic_DNA"/>
</dbReference>
<accession>A0ABQ2IDZ6</accession>
<reference evidence="2" key="1">
    <citation type="journal article" date="2019" name="Int. J. Syst. Evol. Microbiol.">
        <title>The Global Catalogue of Microorganisms (GCM) 10K type strain sequencing project: providing services to taxonomists for standard genome sequencing and annotation.</title>
        <authorList>
            <consortium name="The Broad Institute Genomics Platform"/>
            <consortium name="The Broad Institute Genome Sequencing Center for Infectious Disease"/>
            <person name="Wu L."/>
            <person name="Ma J."/>
        </authorList>
    </citation>
    <scope>NUCLEOTIDE SEQUENCE [LARGE SCALE GENOMIC DNA]</scope>
    <source>
        <strain evidence="2">CGMCC 1.6375</strain>
    </source>
</reference>
<protein>
    <submittedName>
        <fullName evidence="1">Uncharacterized protein</fullName>
    </submittedName>
</protein>
<keyword evidence="2" id="KW-1185">Reference proteome</keyword>
<evidence type="ECO:0000313" key="1">
    <source>
        <dbReference type="EMBL" id="GGN05772.1"/>
    </source>
</evidence>
<evidence type="ECO:0000313" key="2">
    <source>
        <dbReference type="Proteomes" id="UP000632339"/>
    </source>
</evidence>
<comment type="caution">
    <text evidence="1">The sequence shown here is derived from an EMBL/GenBank/DDBJ whole genome shotgun (WGS) entry which is preliminary data.</text>
</comment>
<gene>
    <name evidence="1" type="ORF">GCM10010967_46230</name>
</gene>
<proteinExistence type="predicted"/>
<dbReference type="Proteomes" id="UP000632339">
    <property type="component" value="Unassembled WGS sequence"/>
</dbReference>
<sequence>MSGKPSGFFDEDASQFACTPIDDHIIGTACMLLNQYGTDGLRSLDSIQLATALALKTKRTCL</sequence>